<protein>
    <submittedName>
        <fullName evidence="1">Uncharacterized protein</fullName>
    </submittedName>
</protein>
<comment type="caution">
    <text evidence="1">The sequence shown here is derived from an EMBL/GenBank/DDBJ whole genome shotgun (WGS) entry which is preliminary data.</text>
</comment>
<dbReference type="AlphaFoldDB" id="A0A401H6N4"/>
<dbReference type="STRING" id="139825.A0A401H6N4"/>
<dbReference type="InParanoid" id="A0A401H6N4"/>
<evidence type="ECO:0000313" key="2">
    <source>
        <dbReference type="Proteomes" id="UP000287166"/>
    </source>
</evidence>
<evidence type="ECO:0000313" key="1">
    <source>
        <dbReference type="EMBL" id="GBE90051.1"/>
    </source>
</evidence>
<proteinExistence type="predicted"/>
<dbReference type="EMBL" id="BFAD01000018">
    <property type="protein sequence ID" value="GBE90051.1"/>
    <property type="molecule type" value="Genomic_DNA"/>
</dbReference>
<organism evidence="1 2">
    <name type="scientific">Sparassis crispa</name>
    <dbReference type="NCBI Taxonomy" id="139825"/>
    <lineage>
        <taxon>Eukaryota</taxon>
        <taxon>Fungi</taxon>
        <taxon>Dikarya</taxon>
        <taxon>Basidiomycota</taxon>
        <taxon>Agaricomycotina</taxon>
        <taxon>Agaricomycetes</taxon>
        <taxon>Polyporales</taxon>
        <taxon>Sparassidaceae</taxon>
        <taxon>Sparassis</taxon>
    </lineage>
</organism>
<dbReference type="OrthoDB" id="2423701at2759"/>
<name>A0A401H6N4_9APHY</name>
<gene>
    <name evidence="1" type="ORF">SCP_1800730</name>
</gene>
<dbReference type="Proteomes" id="UP000287166">
    <property type="component" value="Unassembled WGS sequence"/>
</dbReference>
<keyword evidence="2" id="KW-1185">Reference proteome</keyword>
<reference evidence="1 2" key="1">
    <citation type="journal article" date="2018" name="Sci. Rep.">
        <title>Genome sequence of the cauliflower mushroom Sparassis crispa (Hanabiratake) and its association with beneficial usage.</title>
        <authorList>
            <person name="Kiyama R."/>
            <person name="Furutani Y."/>
            <person name="Kawaguchi K."/>
            <person name="Nakanishi T."/>
        </authorList>
    </citation>
    <scope>NUCLEOTIDE SEQUENCE [LARGE SCALE GENOMIC DNA]</scope>
</reference>
<sequence length="429" mass="48124">MFIEDFNIECKINTHSIDDIEIDSATFMTVSDLFSAVATALKSVKGQVVLELLCGELTQELSKMRFLGDHTRPAKFPRSFTRAYLSNIPDYTHGIINTIVYALPAVHCGEESAAAATSLLNTGIWHDDEEFCYTYTLLRSNDIPRYLGCRLVSKEAIHGMIIIGNKPLPRPMSELATREELLTWLTRVLIYTVIPGSGGTTNFRARLPNNLVAFFALLVHLHAVGYPAHWLSDFLQCVLDNDLTTNIAPYLGIWPIPVSDIDSRVTTRKVRLDPWRAEFENIMALSCRGLPFSVSFPADYSTSPAAIGMFAASVVSSSPLMGTLLNPVPVFDPGVCLLFYKPARRASPETLVSAILLIFEGQREPIKDEIYILTAQEEFDLPRGRVRWMMSKERIRTMKSERWVMLAYRTDSREPFTSPVSASEWAEVA</sequence>
<accession>A0A401H6N4</accession>
<dbReference type="RefSeq" id="XP_027620964.1">
    <property type="nucleotide sequence ID" value="XM_027765163.1"/>
</dbReference>
<dbReference type="GeneID" id="38786968"/>